<proteinExistence type="predicted"/>
<evidence type="ECO:0000313" key="1">
    <source>
        <dbReference type="EMBL" id="QNP60467.1"/>
    </source>
</evidence>
<dbReference type="Proteomes" id="UP000516057">
    <property type="component" value="Chromosome"/>
</dbReference>
<evidence type="ECO:0000313" key="2">
    <source>
        <dbReference type="Proteomes" id="UP000516057"/>
    </source>
</evidence>
<gene>
    <name evidence="1" type="ORF">H9L24_06405</name>
</gene>
<protein>
    <recommendedName>
        <fullName evidence="3">Chemotaxis protein CheX</fullName>
    </recommendedName>
</protein>
<accession>A0A7H0HIV1</accession>
<name>A0A7H0HIV1_9BURK</name>
<reference evidence="1 2" key="1">
    <citation type="submission" date="2020-08" db="EMBL/GenBank/DDBJ databases">
        <title>Genome sequence of Acidovorax monticola KACC 19171T.</title>
        <authorList>
            <person name="Hyun D.-W."/>
            <person name="Bae J.-W."/>
        </authorList>
    </citation>
    <scope>NUCLEOTIDE SEQUENCE [LARGE SCALE GENOMIC DNA]</scope>
    <source>
        <strain evidence="1 2">KACC 19171</strain>
    </source>
</reference>
<evidence type="ECO:0008006" key="3">
    <source>
        <dbReference type="Google" id="ProtNLM"/>
    </source>
</evidence>
<dbReference type="EMBL" id="CP060790">
    <property type="protein sequence ID" value="QNP60467.1"/>
    <property type="molecule type" value="Genomic_DNA"/>
</dbReference>
<dbReference type="KEGG" id="amon:H9L24_06405"/>
<dbReference type="AlphaFoldDB" id="A0A7H0HIV1"/>
<dbReference type="RefSeq" id="WP_187737448.1">
    <property type="nucleotide sequence ID" value="NZ_CP060790.1"/>
</dbReference>
<sequence length="188" mass="20511">MSPASLISTRAKASLDRMMELGLRHGIAGGDPGTGIQSLGQIERGSGTRMVVLSIASYTFRIVTALHFDESEPMKAHMARIGQRAPQAMGLQDFIDAVCESGNMCSGTLNRELGAFYNGLGLSTPQILDIQSLPHLDRLGAQHLRHFRVDAPDGLRLYASMCVRAHEPMDFDWKAEEQPVSAGELELF</sequence>
<organism evidence="1 2">
    <name type="scientific">Paenacidovorax monticola</name>
    <dbReference type="NCBI Taxonomy" id="1926868"/>
    <lineage>
        <taxon>Bacteria</taxon>
        <taxon>Pseudomonadati</taxon>
        <taxon>Pseudomonadota</taxon>
        <taxon>Betaproteobacteria</taxon>
        <taxon>Burkholderiales</taxon>
        <taxon>Comamonadaceae</taxon>
        <taxon>Paenacidovorax</taxon>
    </lineage>
</organism>
<keyword evidence="2" id="KW-1185">Reference proteome</keyword>